<reference evidence="2 3" key="1">
    <citation type="submission" date="2024-09" db="EMBL/GenBank/DDBJ databases">
        <title>Floridaenema gen nov. (Aerosakkonemataceae, Aerosakkonematales ord. nov., Cyanobacteria) from benthic tropical and subtropical fresh waters, with the description of four new species.</title>
        <authorList>
            <person name="Moretto J.A."/>
            <person name="Berthold D.E."/>
            <person name="Lefler F.W."/>
            <person name="Huang I.-S."/>
            <person name="Laughinghouse H. IV."/>
        </authorList>
    </citation>
    <scope>NUCLEOTIDE SEQUENCE [LARGE SCALE GENOMIC DNA]</scope>
    <source>
        <strain evidence="2 3">BLCC-F50</strain>
    </source>
</reference>
<feature type="domain" description="CHASE3" evidence="1">
    <location>
        <begin position="52"/>
        <end position="103"/>
    </location>
</feature>
<organism evidence="2 3">
    <name type="scientific">Floridaenema flaviceps BLCC-F50</name>
    <dbReference type="NCBI Taxonomy" id="3153642"/>
    <lineage>
        <taxon>Bacteria</taxon>
        <taxon>Bacillati</taxon>
        <taxon>Cyanobacteriota</taxon>
        <taxon>Cyanophyceae</taxon>
        <taxon>Oscillatoriophycideae</taxon>
        <taxon>Aerosakkonematales</taxon>
        <taxon>Aerosakkonemataceae</taxon>
        <taxon>Floridanema</taxon>
        <taxon>Floridanema flaviceps</taxon>
    </lineage>
</organism>
<name>A0ABV4Y047_9CYAN</name>
<dbReference type="InterPro" id="IPR007891">
    <property type="entry name" value="CHASE3"/>
</dbReference>
<comment type="caution">
    <text evidence="2">The sequence shown here is derived from an EMBL/GenBank/DDBJ whole genome shotgun (WGS) entry which is preliminary data.</text>
</comment>
<gene>
    <name evidence="2" type="ORF">ACE1CI_31005</name>
</gene>
<dbReference type="Proteomes" id="UP001576784">
    <property type="component" value="Unassembled WGS sequence"/>
</dbReference>
<proteinExistence type="predicted"/>
<dbReference type="Pfam" id="PF05227">
    <property type="entry name" value="CHASE3"/>
    <property type="match status" value="1"/>
</dbReference>
<dbReference type="RefSeq" id="WP_413266978.1">
    <property type="nucleotide sequence ID" value="NZ_JBHFNR010000251.1"/>
</dbReference>
<dbReference type="EMBL" id="JBHFNR010000251">
    <property type="protein sequence ID" value="MFB2897369.1"/>
    <property type="molecule type" value="Genomic_DNA"/>
</dbReference>
<sequence length="119" mass="13695">MLNFSNLKLRGRILFGYGVPLLLTLAATSAVIINGQKVEQQGIATERGWSLVQDSDRLELTLHKRQSMIRAYLLTGEERFLQQYEESVNEYNKYIKSLETAVQFSTPERKLFLLISIIE</sequence>
<accession>A0ABV4Y047</accession>
<evidence type="ECO:0000259" key="1">
    <source>
        <dbReference type="Pfam" id="PF05227"/>
    </source>
</evidence>
<protein>
    <submittedName>
        <fullName evidence="2">CHASE3 domain-containing protein</fullName>
    </submittedName>
</protein>
<evidence type="ECO:0000313" key="2">
    <source>
        <dbReference type="EMBL" id="MFB2897369.1"/>
    </source>
</evidence>
<keyword evidence="3" id="KW-1185">Reference proteome</keyword>
<evidence type="ECO:0000313" key="3">
    <source>
        <dbReference type="Proteomes" id="UP001576784"/>
    </source>
</evidence>